<dbReference type="GO" id="GO:0006281">
    <property type="term" value="P:DNA repair"/>
    <property type="evidence" value="ECO:0007669"/>
    <property type="project" value="TreeGrafter"/>
</dbReference>
<dbReference type="InterPro" id="IPR057646">
    <property type="entry name" value="WD40_WDHD1_1st"/>
</dbReference>
<dbReference type="SUPFAM" id="SSF51604">
    <property type="entry name" value="Enolase C-terminal domain-like"/>
    <property type="match status" value="1"/>
</dbReference>
<dbReference type="InterPro" id="IPR048591">
    <property type="entry name" value="WDHD1/CFT4_hel"/>
</dbReference>
<dbReference type="PANTHER" id="PTHR19932">
    <property type="entry name" value="WD REPEAT AND HMG-BOX DNA BINDING PROTEIN"/>
    <property type="match status" value="1"/>
</dbReference>
<dbReference type="InterPro" id="IPR022100">
    <property type="entry name" value="WDHD1/CFT4_beta-prop_2nd"/>
</dbReference>
<dbReference type="VEuPathDB" id="VectorBase:PPAI007933"/>
<dbReference type="InterPro" id="IPR029065">
    <property type="entry name" value="Enolase_C-like"/>
</dbReference>
<dbReference type="GO" id="GO:0000278">
    <property type="term" value="P:mitotic cell cycle"/>
    <property type="evidence" value="ECO:0007669"/>
    <property type="project" value="TreeGrafter"/>
</dbReference>
<feature type="domain" description="Mandelate racemase/muconate lactonizing enzyme C-terminal" evidence="6">
    <location>
        <begin position="5"/>
        <end position="101"/>
    </location>
</feature>
<reference evidence="7" key="1">
    <citation type="submission" date="2022-08" db="UniProtKB">
        <authorList>
            <consortium name="EnsemblMetazoa"/>
        </authorList>
    </citation>
    <scope>IDENTIFICATION</scope>
    <source>
        <strain evidence="7">Israel</strain>
    </source>
</reference>
<organism evidence="7 8">
    <name type="scientific">Phlebotomus papatasi</name>
    <name type="common">Sandfly</name>
    <dbReference type="NCBI Taxonomy" id="29031"/>
    <lineage>
        <taxon>Eukaryota</taxon>
        <taxon>Metazoa</taxon>
        <taxon>Ecdysozoa</taxon>
        <taxon>Arthropoda</taxon>
        <taxon>Hexapoda</taxon>
        <taxon>Insecta</taxon>
        <taxon>Pterygota</taxon>
        <taxon>Neoptera</taxon>
        <taxon>Endopterygota</taxon>
        <taxon>Diptera</taxon>
        <taxon>Nematocera</taxon>
        <taxon>Psychodoidea</taxon>
        <taxon>Psychodidae</taxon>
        <taxon>Phlebotomus</taxon>
        <taxon>Phlebotomus</taxon>
    </lineage>
</organism>
<dbReference type="SMART" id="SM00922">
    <property type="entry name" value="MR_MLE"/>
    <property type="match status" value="1"/>
</dbReference>
<keyword evidence="4" id="KW-0539">Nucleus</keyword>
<protein>
    <recommendedName>
        <fullName evidence="6">Mandelate racemase/muconate lactonizing enzyme C-terminal domain-containing protein</fullName>
    </recommendedName>
</protein>
<dbReference type="Pfam" id="PF12341">
    <property type="entry name" value="Mcl1_mid"/>
    <property type="match status" value="1"/>
</dbReference>
<dbReference type="Pfam" id="PF13378">
    <property type="entry name" value="MR_MLE_C"/>
    <property type="match status" value="1"/>
</dbReference>
<evidence type="ECO:0000256" key="4">
    <source>
        <dbReference type="ARBA" id="ARBA00023242"/>
    </source>
</evidence>
<evidence type="ECO:0000256" key="2">
    <source>
        <dbReference type="ARBA" id="ARBA00022574"/>
    </source>
</evidence>
<dbReference type="Proteomes" id="UP000092462">
    <property type="component" value="Unassembled WGS sequence"/>
</dbReference>
<dbReference type="SMART" id="SM00320">
    <property type="entry name" value="WD40"/>
    <property type="match status" value="4"/>
</dbReference>
<feature type="compositionally biased region" description="Acidic residues" evidence="5">
    <location>
        <begin position="528"/>
        <end position="549"/>
    </location>
</feature>
<dbReference type="InterPro" id="IPR036322">
    <property type="entry name" value="WD40_repeat_dom_sf"/>
</dbReference>
<dbReference type="PANTHER" id="PTHR19932:SF10">
    <property type="entry name" value="WD REPEAT AND HMG-BOX DNA-BINDING PROTEIN 1"/>
    <property type="match status" value="1"/>
</dbReference>
<dbReference type="Gene3D" id="3.20.20.120">
    <property type="entry name" value="Enolase-like C-terminal domain"/>
    <property type="match status" value="1"/>
</dbReference>
<dbReference type="EMBL" id="AJVK01034376">
    <property type="status" value="NOT_ANNOTATED_CDS"/>
    <property type="molecule type" value="Genomic_DNA"/>
</dbReference>
<dbReference type="InterPro" id="IPR015943">
    <property type="entry name" value="WD40/YVTN_repeat-like_dom_sf"/>
</dbReference>
<dbReference type="GO" id="GO:0009063">
    <property type="term" value="P:amino acid catabolic process"/>
    <property type="evidence" value="ECO:0007669"/>
    <property type="project" value="InterPro"/>
</dbReference>
<evidence type="ECO:0000313" key="7">
    <source>
        <dbReference type="EnsemblMetazoa" id="PPAI007933-PA"/>
    </source>
</evidence>
<dbReference type="InterPro" id="IPR013342">
    <property type="entry name" value="Mandelate_racemase_C"/>
</dbReference>
<evidence type="ECO:0000256" key="5">
    <source>
        <dbReference type="SAM" id="MobiDB-lite"/>
    </source>
</evidence>
<keyword evidence="2" id="KW-0853">WD repeat</keyword>
<accession>A0A1B0DIE8</accession>
<dbReference type="Pfam" id="PF20946">
    <property type="entry name" value="Ctf4_C"/>
    <property type="match status" value="1"/>
</dbReference>
<dbReference type="EnsemblMetazoa" id="PPAI007933-RA">
    <property type="protein sequence ID" value="PPAI007933-PA"/>
    <property type="gene ID" value="PPAI007933"/>
</dbReference>
<dbReference type="GO" id="GO:0003682">
    <property type="term" value="F:chromatin binding"/>
    <property type="evidence" value="ECO:0007669"/>
    <property type="project" value="TreeGrafter"/>
</dbReference>
<dbReference type="InterPro" id="IPR036849">
    <property type="entry name" value="Enolase-like_C_sf"/>
</dbReference>
<keyword evidence="3" id="KW-0677">Repeat</keyword>
<dbReference type="PROSITE" id="PS50082">
    <property type="entry name" value="WD_REPEATS_2"/>
    <property type="match status" value="1"/>
</dbReference>
<dbReference type="Pfam" id="PF24817">
    <property type="entry name" value="WD40_WDHD1_1st"/>
    <property type="match status" value="1"/>
</dbReference>
<dbReference type="SUPFAM" id="SSF50978">
    <property type="entry name" value="WD40 repeat-like"/>
    <property type="match status" value="2"/>
</dbReference>
<evidence type="ECO:0000259" key="6">
    <source>
        <dbReference type="SMART" id="SM00922"/>
    </source>
</evidence>
<dbReference type="InterPro" id="IPR018110">
    <property type="entry name" value="Mandel_Rmase/mucon_lact_enz_CS"/>
</dbReference>
<name>A0A1B0DIE8_PHLPP</name>
<dbReference type="PROSITE" id="PS00909">
    <property type="entry name" value="MR_MLE_2"/>
    <property type="match status" value="1"/>
</dbReference>
<sequence length="968" mass="107182">MGYSDGKIRELCRKYMDMGFRAFKLKVGRDISSDVKRCELVRKEIGYENTLMIDANQIWDVNEAIEWVKKLAHFKPLFIEEPTSPDDVLGHAAIARALRPLGIGVATGEMCCNRVLFKQFLQAGAMQYCQIDSARIGGVNEILSVYLMAKKFNVPVIPHAGGVGLCEMVQHLQMWEYTSLCKSQKMIEFVDQQHDQFVHPARVIDAKYTAPTDPGYSTELTAEAIENYEYPSGRENIISSGSDGDIHIWKGVEDDDPVTGCAGEFISCLGFYDDRIFVGTELNVVQILTHRDFDRDGTQFRFTAPATALKITDKYIAAGSEDTTIKVTIRENSEEIDLSGHSGPILALDLSPEGFLASSSGDGSLRIWKLDDQSVVKKIEGFPLVKTVSLAEGYATPSFFPKFGKYLAYPKDKEIVVLESTNWTQKHILKNDKISGKYSVCMFSPCGKFICAGSTTGEISVWDFNTLESLKGPTKGDNSDMITSIDWCSSSGDQIVFADKAGQIACITLKNSEGKRLAEVTEDRENFLEEEAFGESDAESDGSEDEDNENCISLRRLKKATMGKLPEIDEEVKSIDIPREPQIKLSPLQGSFQPGATPDHLEHRYMAWNGVGIVKANRTDAENSIEVEFHDVTVHHAIHMNNFLGHSLAALSERVLALSGCSPCKVVGIALGAGSREWSVSLPGCEEALALTASDKLVAVATDERLLRIFTTLGTQREVVSIPGAPVALASHSSRIIVIHHTTSTALDADQHLNAMLIDALGLQLRSRDIRLPLSPKSRLTWIGFTDSGSPASFDSAGMLRIFHRSSNLWYPVCDFAQHSNGASDTFYIVEVSEEKQLVRAVLCRGTSYPLTSPRPIVMEIPMQMPMCEIEAEKSAWEDALVRQAIFNVDNREKLMRETAIKLFALACRNEMEARASDLIEMIGCPQLVPLAAKYANKLGRIHLAEKLGQMLPQIEEIVSIHLKQYIF</sequence>
<dbReference type="AlphaFoldDB" id="A0A1B0DIE8"/>
<evidence type="ECO:0000256" key="1">
    <source>
        <dbReference type="ARBA" id="ARBA00004123"/>
    </source>
</evidence>
<dbReference type="Gene3D" id="2.130.10.10">
    <property type="entry name" value="YVTN repeat-like/Quinoprotein amine dehydrogenase"/>
    <property type="match status" value="2"/>
</dbReference>
<evidence type="ECO:0000313" key="8">
    <source>
        <dbReference type="Proteomes" id="UP000092462"/>
    </source>
</evidence>
<dbReference type="InterPro" id="IPR001680">
    <property type="entry name" value="WD40_rpt"/>
</dbReference>
<dbReference type="SFLD" id="SFLDS00001">
    <property type="entry name" value="Enolase"/>
    <property type="match status" value="1"/>
</dbReference>
<keyword evidence="8" id="KW-1185">Reference proteome</keyword>
<dbReference type="PROSITE" id="PS50294">
    <property type="entry name" value="WD_REPEATS_REGION"/>
    <property type="match status" value="1"/>
</dbReference>
<dbReference type="GO" id="GO:0006261">
    <property type="term" value="P:DNA-templated DNA replication"/>
    <property type="evidence" value="ECO:0007669"/>
    <property type="project" value="TreeGrafter"/>
</dbReference>
<dbReference type="GO" id="GO:0043596">
    <property type="term" value="C:nuclear replication fork"/>
    <property type="evidence" value="ECO:0007669"/>
    <property type="project" value="TreeGrafter"/>
</dbReference>
<proteinExistence type="predicted"/>
<feature type="region of interest" description="Disordered" evidence="5">
    <location>
        <begin position="526"/>
        <end position="550"/>
    </location>
</feature>
<comment type="subcellular location">
    <subcellularLocation>
        <location evidence="1">Nucleus</location>
    </subcellularLocation>
</comment>
<dbReference type="VEuPathDB" id="VectorBase:PPAPM1_002349"/>
<evidence type="ECO:0000256" key="3">
    <source>
        <dbReference type="ARBA" id="ARBA00022737"/>
    </source>
</evidence>